<reference evidence="3" key="1">
    <citation type="submission" date="2016-10" db="EMBL/GenBank/DDBJ databases">
        <authorList>
            <person name="Varghese N."/>
            <person name="Submissions S."/>
        </authorList>
    </citation>
    <scope>NUCLEOTIDE SEQUENCE [LARGE SCALE GENOMIC DNA]</scope>
    <source>
        <strain evidence="3">DSM 27839</strain>
    </source>
</reference>
<keyword evidence="3" id="KW-1185">Reference proteome</keyword>
<evidence type="ECO:0000313" key="2">
    <source>
        <dbReference type="EMBL" id="SDX72151.1"/>
    </source>
</evidence>
<organism evidence="2 3">
    <name type="scientific">Ruegeria halocynthiae</name>
    <dbReference type="NCBI Taxonomy" id="985054"/>
    <lineage>
        <taxon>Bacteria</taxon>
        <taxon>Pseudomonadati</taxon>
        <taxon>Pseudomonadota</taxon>
        <taxon>Alphaproteobacteria</taxon>
        <taxon>Rhodobacterales</taxon>
        <taxon>Roseobacteraceae</taxon>
        <taxon>Ruegeria</taxon>
    </lineage>
</organism>
<feature type="non-terminal residue" evidence="2">
    <location>
        <position position="28"/>
    </location>
</feature>
<keyword evidence="1" id="KW-1133">Transmembrane helix</keyword>
<feature type="transmembrane region" description="Helical" evidence="1">
    <location>
        <begin position="6"/>
        <end position="27"/>
    </location>
</feature>
<dbReference type="Proteomes" id="UP000183400">
    <property type="component" value="Unassembled WGS sequence"/>
</dbReference>
<evidence type="ECO:0000256" key="1">
    <source>
        <dbReference type="SAM" id="Phobius"/>
    </source>
</evidence>
<sequence length="28" mass="3360">MFLVYILLFECFVQVLSKGFFIVLIVMF</sequence>
<evidence type="ECO:0000313" key="3">
    <source>
        <dbReference type="Proteomes" id="UP000183400"/>
    </source>
</evidence>
<proteinExistence type="predicted"/>
<keyword evidence="1" id="KW-0472">Membrane</keyword>
<protein>
    <submittedName>
        <fullName evidence="2">Uncharacterized protein</fullName>
    </submittedName>
</protein>
<name>A0A1H3E0F3_9RHOB</name>
<accession>A0A1H3E0F3</accession>
<dbReference type="AlphaFoldDB" id="A0A1H3E0F3"/>
<gene>
    <name evidence="2" type="ORF">SAMN05444358_1101</name>
</gene>
<keyword evidence="1" id="KW-0812">Transmembrane</keyword>
<dbReference type="EMBL" id="FNNP01000010">
    <property type="protein sequence ID" value="SDX72151.1"/>
    <property type="molecule type" value="Genomic_DNA"/>
</dbReference>